<comment type="similarity">
    <text evidence="1">Belongs to the SMC family. SMC5 subfamily.</text>
</comment>
<protein>
    <recommendedName>
        <fullName evidence="2">Structural maintenance of chromosomes protein 5</fullName>
    </recommendedName>
</protein>
<organism evidence="5 6">
    <name type="scientific">Cryptomeria japonica</name>
    <name type="common">Japanese cedar</name>
    <name type="synonym">Cupressus japonica</name>
    <dbReference type="NCBI Taxonomy" id="3369"/>
    <lineage>
        <taxon>Eukaryota</taxon>
        <taxon>Viridiplantae</taxon>
        <taxon>Streptophyta</taxon>
        <taxon>Embryophyta</taxon>
        <taxon>Tracheophyta</taxon>
        <taxon>Spermatophyta</taxon>
        <taxon>Pinopsida</taxon>
        <taxon>Pinidae</taxon>
        <taxon>Conifers II</taxon>
        <taxon>Cupressales</taxon>
        <taxon>Cupressaceae</taxon>
        <taxon>Cryptomeria</taxon>
    </lineage>
</organism>
<dbReference type="SUPFAM" id="SSF52540">
    <property type="entry name" value="P-loop containing nucleoside triphosphate hydrolases"/>
    <property type="match status" value="1"/>
</dbReference>
<evidence type="ECO:0000256" key="2">
    <source>
        <dbReference type="ARBA" id="ARBA00018687"/>
    </source>
</evidence>
<keyword evidence="6" id="KW-1185">Reference proteome</keyword>
<proteinExistence type="inferred from homology"/>
<gene>
    <name evidence="5" type="ORF">SUGI_1493110</name>
</gene>
<dbReference type="PANTHER" id="PTHR45916">
    <property type="entry name" value="STRUCTURAL MAINTENANCE OF CHROMOSOMES PROTEIN 5"/>
    <property type="match status" value="1"/>
</dbReference>
<dbReference type="Gene3D" id="3.40.50.300">
    <property type="entry name" value="P-loop containing nucleotide triphosphate hydrolases"/>
    <property type="match status" value="1"/>
</dbReference>
<comment type="caution">
    <text evidence="5">The sequence shown here is derived from an EMBL/GenBank/DDBJ whole genome shotgun (WGS) entry which is preliminary data.</text>
</comment>
<evidence type="ECO:0000313" key="6">
    <source>
        <dbReference type="Proteomes" id="UP001234787"/>
    </source>
</evidence>
<sequence>MNTCELLLNTLKAAGDNQLVEDHQNLVAMTAEVSDKRFELRNLEQSCKENEANVQRLESDVQKLRQREELIKEKTICSEKIYFAKYQEAKFRCDEAKAGCDTLKEELTSIKNKSEPFRLSVEFYKNEEVKMRQAFTKSVEKVKTALNLTETVKSSIEERKVDCQKEYSKFREKQSEENKRENAIRLKQQELDAFEAKLHDLRDVDCSRQIAQVQNALDEVTSERKLLQKKKAELEEISRNQVTKINDIQREHESIRAVDQKKIFLLRQRNNNAYRVLEWLGMNKDKFKQKIYQPIMSEINVKDHKYNSIIEAAIPRQELSAFVCQTTEDLLTFTRLVRDQLKISFNVILAPDKSMDAQFRRDSEILPDLREFGVKAYLKDLIDAPEPIMRYLCGTYNFHRIPVADNCSESQLKELLTKCAQSDTTRLQAAIKKKQDEVETFKSLLNTALAIAQEKIKGFKPDGTLSRSTQTRFNTISQNSVDELACKLDDLVIRIQGIYQDSNNTLLNEFNRLNEQLKDKRFKLTELKTSIEEIDLKLETIKKNWLPKLQEVIKSININYGEFMKKLSYGGEVRLDFNEDQPNNFAAYGIMILVKYRDKESLIPLSSTRQSGGERSVATMIYMLALQAKTSVPFRCVDEINQGMDKENERKVFELLVSTADSSSSQYFLVSPKLLNNLPYSEKMKIHVVFNGKKLGLSWDDI</sequence>
<feature type="coiled-coil region" evidence="4">
    <location>
        <begin position="503"/>
        <end position="544"/>
    </location>
</feature>
<dbReference type="GO" id="GO:0030915">
    <property type="term" value="C:Smc5-Smc6 complex"/>
    <property type="evidence" value="ECO:0007669"/>
    <property type="project" value="TreeGrafter"/>
</dbReference>
<dbReference type="Proteomes" id="UP001234787">
    <property type="component" value="Unassembled WGS sequence"/>
</dbReference>
<feature type="coiled-coil region" evidence="4">
    <location>
        <begin position="184"/>
        <end position="251"/>
    </location>
</feature>
<keyword evidence="3 4" id="KW-0175">Coiled coil</keyword>
<evidence type="ECO:0000256" key="1">
    <source>
        <dbReference type="ARBA" id="ARBA00010171"/>
    </source>
</evidence>
<dbReference type="PANTHER" id="PTHR45916:SF1">
    <property type="entry name" value="STRUCTURAL MAINTENANCE OF CHROMOSOMES PROTEIN 5"/>
    <property type="match status" value="1"/>
</dbReference>
<dbReference type="AlphaFoldDB" id="A0AAD3NVI8"/>
<evidence type="ECO:0000256" key="4">
    <source>
        <dbReference type="SAM" id="Coils"/>
    </source>
</evidence>
<accession>A0AAD3NVI8</accession>
<evidence type="ECO:0000256" key="3">
    <source>
        <dbReference type="ARBA" id="ARBA00023054"/>
    </source>
</evidence>
<evidence type="ECO:0000313" key="5">
    <source>
        <dbReference type="EMBL" id="GLJ59114.1"/>
    </source>
</evidence>
<feature type="coiled-coil region" evidence="4">
    <location>
        <begin position="40"/>
        <end position="113"/>
    </location>
</feature>
<reference evidence="5" key="1">
    <citation type="submission" date="2022-12" db="EMBL/GenBank/DDBJ databases">
        <title>Chromosome-Level Genome Assembly of Japanese Cedar (Cryptomeriajaponica D. Don).</title>
        <authorList>
            <person name="Fujino T."/>
            <person name="Yamaguchi K."/>
            <person name="Yokoyama T."/>
            <person name="Hamanaka T."/>
            <person name="Harazono Y."/>
            <person name="Kamada H."/>
            <person name="Kobayashi W."/>
            <person name="Ujino-Ihara T."/>
            <person name="Uchiyama K."/>
            <person name="Matsumoto A."/>
            <person name="Izuno A."/>
            <person name="Tsumura Y."/>
            <person name="Toyoda A."/>
            <person name="Shigenobu S."/>
            <person name="Moriguchi Y."/>
            <person name="Ueno S."/>
            <person name="Kasahara M."/>
        </authorList>
    </citation>
    <scope>NUCLEOTIDE SEQUENCE</scope>
</reference>
<name>A0AAD3NVI8_CRYJA</name>
<dbReference type="GO" id="GO:0005634">
    <property type="term" value="C:nucleus"/>
    <property type="evidence" value="ECO:0007669"/>
    <property type="project" value="TreeGrafter"/>
</dbReference>
<dbReference type="GO" id="GO:0000724">
    <property type="term" value="P:double-strand break repair via homologous recombination"/>
    <property type="evidence" value="ECO:0007669"/>
    <property type="project" value="TreeGrafter"/>
</dbReference>
<dbReference type="GO" id="GO:0003697">
    <property type="term" value="F:single-stranded DNA binding"/>
    <property type="evidence" value="ECO:0007669"/>
    <property type="project" value="TreeGrafter"/>
</dbReference>
<dbReference type="EMBL" id="BSEH01000700">
    <property type="protein sequence ID" value="GLJ59114.1"/>
    <property type="molecule type" value="Genomic_DNA"/>
</dbReference>
<dbReference type="InterPro" id="IPR027417">
    <property type="entry name" value="P-loop_NTPase"/>
</dbReference>